<proteinExistence type="predicted"/>
<keyword evidence="2" id="KW-1185">Reference proteome</keyword>
<evidence type="ECO:0000313" key="2">
    <source>
        <dbReference type="Proteomes" id="UP000618952"/>
    </source>
</evidence>
<name>A0ABR7QQ17_9FLAO</name>
<dbReference type="SUPFAM" id="SSF50939">
    <property type="entry name" value="Sialidases"/>
    <property type="match status" value="1"/>
</dbReference>
<comment type="caution">
    <text evidence="1">The sequence shown here is derived from an EMBL/GenBank/DDBJ whole genome shotgun (WGS) entry which is preliminary data.</text>
</comment>
<dbReference type="CDD" id="cd15482">
    <property type="entry name" value="Sialidase_non-viral"/>
    <property type="match status" value="1"/>
</dbReference>
<gene>
    <name evidence="1" type="ORF">H4O18_14885</name>
</gene>
<dbReference type="Proteomes" id="UP000618952">
    <property type="component" value="Unassembled WGS sequence"/>
</dbReference>
<dbReference type="EMBL" id="JACLHY010000016">
    <property type="protein sequence ID" value="MBC8769280.1"/>
    <property type="molecule type" value="Genomic_DNA"/>
</dbReference>
<protein>
    <submittedName>
        <fullName evidence="1">Exo-alpha-sialidase</fullName>
    </submittedName>
</protein>
<dbReference type="PROSITE" id="PS51257">
    <property type="entry name" value="PROKAR_LIPOPROTEIN"/>
    <property type="match status" value="1"/>
</dbReference>
<accession>A0ABR7QQ17</accession>
<reference evidence="1 2" key="1">
    <citation type="submission" date="2020-08" db="EMBL/GenBank/DDBJ databases">
        <title>Arenibacter gaetbuli sp. nov., isolated from a sand dune.</title>
        <authorList>
            <person name="Park S."/>
            <person name="Yoon J.-H."/>
        </authorList>
    </citation>
    <scope>NUCLEOTIDE SEQUENCE [LARGE SCALE GENOMIC DNA]</scope>
    <source>
        <strain evidence="1 2">BSSL-BM3</strain>
    </source>
</reference>
<evidence type="ECO:0000313" key="1">
    <source>
        <dbReference type="EMBL" id="MBC8769280.1"/>
    </source>
</evidence>
<dbReference type="RefSeq" id="WP_187585944.1">
    <property type="nucleotide sequence ID" value="NZ_JACLHY010000016.1"/>
</dbReference>
<dbReference type="InterPro" id="IPR036278">
    <property type="entry name" value="Sialidase_sf"/>
</dbReference>
<sequence>MKNRGGGYDLNRRKFLKSSLIGGITLASIPSLYSCKKEDLDYFLALNVPTKLFDGKRCWCHPRAGIVPGAGENSNPKVVMTMNKLDLAGSDVFYGMYGLDTDNLAKNWTTPKELKTLAPRFEVIDGIERPVAISDFSPKWHTATKTLLGVGHTVAYTPNWKITNPRPRNTSYSIYDMHKNEWSDWEKLIMPDEVKFYNAGAGCVQRYDLENGEILLPIYFRPEGKNSRVTVCKCSFNGKKLEYLSHGTELELNDDTRGLGEPSLTKFKNDFFLTIRNDKKGFVARSKDGVNFDKYQPWTFDDGTELGSYNTQQHWVTHSEGLFLVYTRKGADNDHVFRHRAPLFMAEVDPENLCVIRATEQILVPERGARLGNFGIVDVSLDESWVTVSEWMQPEGVEKYGSDGSVFVAKINWNRPNRLFS</sequence>
<dbReference type="Gene3D" id="2.120.10.10">
    <property type="match status" value="1"/>
</dbReference>
<organism evidence="1 2">
    <name type="scientific">Arenibacter arenosicollis</name>
    <dbReference type="NCBI Taxonomy" id="2762274"/>
    <lineage>
        <taxon>Bacteria</taxon>
        <taxon>Pseudomonadati</taxon>
        <taxon>Bacteroidota</taxon>
        <taxon>Flavobacteriia</taxon>
        <taxon>Flavobacteriales</taxon>
        <taxon>Flavobacteriaceae</taxon>
        <taxon>Arenibacter</taxon>
    </lineage>
</organism>